<feature type="compositionally biased region" description="Pro residues" evidence="1">
    <location>
        <begin position="1"/>
        <end position="17"/>
    </location>
</feature>
<evidence type="ECO:0000313" key="2">
    <source>
        <dbReference type="EMBL" id="KAK4549216.1"/>
    </source>
</evidence>
<gene>
    <name evidence="2" type="ORF">LTR36_007674</name>
</gene>
<proteinExistence type="predicted"/>
<organism evidence="2 3">
    <name type="scientific">Oleoguttula mirabilis</name>
    <dbReference type="NCBI Taxonomy" id="1507867"/>
    <lineage>
        <taxon>Eukaryota</taxon>
        <taxon>Fungi</taxon>
        <taxon>Dikarya</taxon>
        <taxon>Ascomycota</taxon>
        <taxon>Pezizomycotina</taxon>
        <taxon>Dothideomycetes</taxon>
        <taxon>Dothideomycetidae</taxon>
        <taxon>Mycosphaerellales</taxon>
        <taxon>Teratosphaeriaceae</taxon>
        <taxon>Oleoguttula</taxon>
    </lineage>
</organism>
<reference evidence="2 3" key="1">
    <citation type="submission" date="2021-11" db="EMBL/GenBank/DDBJ databases">
        <title>Black yeast isolated from Biological Soil Crust.</title>
        <authorList>
            <person name="Kurbessoian T."/>
        </authorList>
    </citation>
    <scope>NUCLEOTIDE SEQUENCE [LARGE SCALE GENOMIC DNA]</scope>
    <source>
        <strain evidence="2 3">CCFEE 5522</strain>
    </source>
</reference>
<dbReference type="Proteomes" id="UP001324427">
    <property type="component" value="Unassembled WGS sequence"/>
</dbReference>
<evidence type="ECO:0000313" key="3">
    <source>
        <dbReference type="Proteomes" id="UP001324427"/>
    </source>
</evidence>
<sequence length="260" mass="28883">MATPTLPPQPPTPPMPSPSEQHDDLITKTQAHLTQHRQHRHTQADEQNVSILVYGFGTLIQAERPTKKNPHPPPPPPHEQHVLLRRRLQGSGAALHYHWDIPQLLPHQLPRDVRDNAAVDRIVHPFLKLTLKGTMPKFVGVPDEHLVQWGVLPATAATAAAATADAAAAPKPPPTVLVKCKLLDLGPALPMVRPEVAAVYRWRTVAEVRQGAGTMARMWGGDRECVVRLSETRYWLEEYPKVLEEARARLEDDGREAGVL</sequence>
<dbReference type="AlphaFoldDB" id="A0AAV9JVY0"/>
<dbReference type="EMBL" id="JAVFHQ010000005">
    <property type="protein sequence ID" value="KAK4549216.1"/>
    <property type="molecule type" value="Genomic_DNA"/>
</dbReference>
<keyword evidence="3" id="KW-1185">Reference proteome</keyword>
<evidence type="ECO:0000256" key="1">
    <source>
        <dbReference type="SAM" id="MobiDB-lite"/>
    </source>
</evidence>
<comment type="caution">
    <text evidence="2">The sequence shown here is derived from an EMBL/GenBank/DDBJ whole genome shotgun (WGS) entry which is preliminary data.</text>
</comment>
<accession>A0AAV9JVY0</accession>
<protein>
    <recommendedName>
        <fullName evidence="4">Gamma-glutamylcyclotransferase</fullName>
    </recommendedName>
</protein>
<evidence type="ECO:0008006" key="4">
    <source>
        <dbReference type="Google" id="ProtNLM"/>
    </source>
</evidence>
<name>A0AAV9JVY0_9PEZI</name>
<feature type="region of interest" description="Disordered" evidence="1">
    <location>
        <begin position="1"/>
        <end position="26"/>
    </location>
</feature>